<reference evidence="2" key="1">
    <citation type="submission" date="2023-07" db="EMBL/GenBank/DDBJ databases">
        <authorList>
            <person name="Stuckert A."/>
        </authorList>
    </citation>
    <scope>NUCLEOTIDE SEQUENCE</scope>
</reference>
<organism evidence="2 3">
    <name type="scientific">Ranitomeya imitator</name>
    <name type="common">mimic poison frog</name>
    <dbReference type="NCBI Taxonomy" id="111125"/>
    <lineage>
        <taxon>Eukaryota</taxon>
        <taxon>Metazoa</taxon>
        <taxon>Chordata</taxon>
        <taxon>Craniata</taxon>
        <taxon>Vertebrata</taxon>
        <taxon>Euteleostomi</taxon>
        <taxon>Amphibia</taxon>
        <taxon>Batrachia</taxon>
        <taxon>Anura</taxon>
        <taxon>Neobatrachia</taxon>
        <taxon>Hyloidea</taxon>
        <taxon>Dendrobatidae</taxon>
        <taxon>Dendrobatinae</taxon>
        <taxon>Ranitomeya</taxon>
    </lineage>
</organism>
<gene>
    <name evidence="2" type="ORF">RIMI_LOCUS8288128</name>
</gene>
<accession>A0ABN9LEE4</accession>
<dbReference type="Proteomes" id="UP001176940">
    <property type="component" value="Unassembled WGS sequence"/>
</dbReference>
<proteinExistence type="predicted"/>
<feature type="compositionally biased region" description="Acidic residues" evidence="1">
    <location>
        <begin position="9"/>
        <end position="28"/>
    </location>
</feature>
<evidence type="ECO:0000256" key="1">
    <source>
        <dbReference type="SAM" id="MobiDB-lite"/>
    </source>
</evidence>
<dbReference type="EMBL" id="CAUEEQ010016326">
    <property type="protein sequence ID" value="CAJ0940137.1"/>
    <property type="molecule type" value="Genomic_DNA"/>
</dbReference>
<comment type="caution">
    <text evidence="2">The sequence shown here is derived from an EMBL/GenBank/DDBJ whole genome shotgun (WGS) entry which is preliminary data.</text>
</comment>
<name>A0ABN9LEE4_9NEOB</name>
<evidence type="ECO:0000313" key="3">
    <source>
        <dbReference type="Proteomes" id="UP001176940"/>
    </source>
</evidence>
<feature type="region of interest" description="Disordered" evidence="1">
    <location>
        <begin position="1"/>
        <end position="57"/>
    </location>
</feature>
<evidence type="ECO:0000313" key="2">
    <source>
        <dbReference type="EMBL" id="CAJ0940137.1"/>
    </source>
</evidence>
<protein>
    <submittedName>
        <fullName evidence="2">Uncharacterized protein</fullName>
    </submittedName>
</protein>
<keyword evidence="3" id="KW-1185">Reference proteome</keyword>
<sequence>MQSLGSLSDSDDENDDNEEETDDTETGTEESTSNEPEECVDCGVNCGDGDEGPPSNNLETLLNHTLLEDSADTMNTTVTQKELRGELESPVRHNVERKPTKMEDVLYEMVHSSGAAGRPGNGMKWAIFEKRSTTTQITEQPEEMGRSIVKSITMCCQEAEGIERGDHTTGRRLLGENRPSTYGGSDNLKRELLIRVWSMENRCKREGLF</sequence>